<dbReference type="InterPro" id="IPR005467">
    <property type="entry name" value="His_kinase_dom"/>
</dbReference>
<dbReference type="PANTHER" id="PTHR45436:SF15">
    <property type="entry name" value="SENSOR HISTIDINE KINASE CUSS"/>
    <property type="match status" value="1"/>
</dbReference>
<dbReference type="eggNOG" id="COG2205">
    <property type="taxonomic scope" value="Bacteria"/>
</dbReference>
<dbReference type="PANTHER" id="PTHR45436">
    <property type="entry name" value="SENSOR HISTIDINE KINASE YKOH"/>
    <property type="match status" value="1"/>
</dbReference>
<feature type="domain" description="Histidine kinase" evidence="16">
    <location>
        <begin position="242"/>
        <end position="455"/>
    </location>
</feature>
<dbReference type="Gene3D" id="1.10.287.130">
    <property type="match status" value="1"/>
</dbReference>
<protein>
    <recommendedName>
        <fullName evidence="15">Sensor protein</fullName>
        <ecNumber evidence="15">2.7.13.3</ecNumber>
    </recommendedName>
</protein>
<dbReference type="Pfam" id="PF00512">
    <property type="entry name" value="HisKA"/>
    <property type="match status" value="1"/>
</dbReference>
<dbReference type="InterPro" id="IPR003661">
    <property type="entry name" value="HisK_dim/P_dom"/>
</dbReference>
<dbReference type="SMART" id="SM00387">
    <property type="entry name" value="HATPase_c"/>
    <property type="match status" value="1"/>
</dbReference>
<gene>
    <name evidence="18" type="primary">copS</name>
    <name evidence="18" type="ordered locus">Bpet4593</name>
</gene>
<evidence type="ECO:0000313" key="19">
    <source>
        <dbReference type="Proteomes" id="UP000001225"/>
    </source>
</evidence>
<evidence type="ECO:0000256" key="1">
    <source>
        <dbReference type="ARBA" id="ARBA00000085"/>
    </source>
</evidence>
<dbReference type="SMART" id="SM00304">
    <property type="entry name" value="HAMP"/>
    <property type="match status" value="1"/>
</dbReference>
<accession>A9IF18</accession>
<keyword evidence="5 15" id="KW-0997">Cell inner membrane</keyword>
<evidence type="ECO:0000313" key="18">
    <source>
        <dbReference type="EMBL" id="CAP44944.1"/>
    </source>
</evidence>
<dbReference type="InterPro" id="IPR004358">
    <property type="entry name" value="Sig_transdc_His_kin-like_C"/>
</dbReference>
<dbReference type="SMART" id="SM00388">
    <property type="entry name" value="HisKA"/>
    <property type="match status" value="1"/>
</dbReference>
<dbReference type="InterPro" id="IPR003594">
    <property type="entry name" value="HATPase_dom"/>
</dbReference>
<keyword evidence="19" id="KW-1185">Reference proteome</keyword>
<dbReference type="CDD" id="cd00075">
    <property type="entry name" value="HATPase"/>
    <property type="match status" value="1"/>
</dbReference>
<keyword evidence="13 15" id="KW-0902">Two-component regulatory system</keyword>
<dbReference type="STRING" id="94624.Bpet4593"/>
<dbReference type="InterPro" id="IPR003660">
    <property type="entry name" value="HAMP_dom"/>
</dbReference>
<evidence type="ECO:0000256" key="6">
    <source>
        <dbReference type="ARBA" id="ARBA00022553"/>
    </source>
</evidence>
<evidence type="ECO:0000256" key="2">
    <source>
        <dbReference type="ARBA" id="ARBA00004141"/>
    </source>
</evidence>
<evidence type="ECO:0000256" key="5">
    <source>
        <dbReference type="ARBA" id="ARBA00022519"/>
    </source>
</evidence>
<feature type="domain" description="HAMP" evidence="17">
    <location>
        <begin position="181"/>
        <end position="234"/>
    </location>
</feature>
<organism evidence="18 19">
    <name type="scientific">Bordetella petrii (strain ATCC BAA-461 / DSM 12804 / CCUG 43448 / CIP 107267 / Se-1111R)</name>
    <dbReference type="NCBI Taxonomy" id="340100"/>
    <lineage>
        <taxon>Bacteria</taxon>
        <taxon>Pseudomonadati</taxon>
        <taxon>Pseudomonadota</taxon>
        <taxon>Betaproteobacteria</taxon>
        <taxon>Burkholderiales</taxon>
        <taxon>Alcaligenaceae</taxon>
        <taxon>Bordetella</taxon>
    </lineage>
</organism>
<keyword evidence="14 15" id="KW-0472">Membrane</keyword>
<reference evidence="18 19" key="1">
    <citation type="journal article" date="2008" name="BMC Genomics">
        <title>The missing link: Bordetella petrii is endowed with both the metabolic versatility of environmental bacteria and virulence traits of pathogenic Bordetellae.</title>
        <authorList>
            <person name="Gross R."/>
            <person name="Guzman C.A."/>
            <person name="Sebaihia M."/>
            <person name="Martins Dos Santos V.A."/>
            <person name="Pieper D.H."/>
            <person name="Koebnik R."/>
            <person name="Lechner M."/>
            <person name="Bartels D."/>
            <person name="Buhrmester J."/>
            <person name="Choudhuri J.V."/>
            <person name="Ebensen T."/>
            <person name="Gaigalat L."/>
            <person name="Herrmann S."/>
            <person name="Khachane A.N."/>
            <person name="Larisch C."/>
            <person name="Link S."/>
            <person name="Linke B."/>
            <person name="Meyer F."/>
            <person name="Mormann S."/>
            <person name="Nakunst D."/>
            <person name="Rueckert C."/>
            <person name="Schneiker-Bekel S."/>
            <person name="Schulze K."/>
            <person name="Vorhoelter F.J."/>
            <person name="Yevsa T."/>
            <person name="Engle J.T."/>
            <person name="Goldman W.E."/>
            <person name="Puehler A."/>
            <person name="Goebel U.B."/>
            <person name="Goesmann A."/>
            <person name="Bloecker H."/>
            <person name="Kaiser O."/>
            <person name="Martinez-Arias R."/>
        </authorList>
    </citation>
    <scope>NUCLEOTIDE SEQUENCE [LARGE SCALE GENOMIC DNA]</scope>
    <source>
        <strain evidence="19">ATCC BAA-461 / DSM 12804 / CCUG 43448 / CIP 107267 / Se-1111R</strain>
    </source>
</reference>
<evidence type="ECO:0000256" key="11">
    <source>
        <dbReference type="ARBA" id="ARBA00022840"/>
    </source>
</evidence>
<dbReference type="InterPro" id="IPR036890">
    <property type="entry name" value="HATPase_C_sf"/>
</dbReference>
<keyword evidence="9 15" id="KW-0547">Nucleotide-binding</keyword>
<dbReference type="InterPro" id="IPR050428">
    <property type="entry name" value="TCS_sensor_his_kinase"/>
</dbReference>
<dbReference type="CDD" id="cd00082">
    <property type="entry name" value="HisKA"/>
    <property type="match status" value="1"/>
</dbReference>
<dbReference type="PRINTS" id="PR00344">
    <property type="entry name" value="BCTRLSENSOR"/>
</dbReference>
<dbReference type="PROSITE" id="PS50109">
    <property type="entry name" value="HIS_KIN"/>
    <property type="match status" value="1"/>
</dbReference>
<dbReference type="GO" id="GO:0005524">
    <property type="term" value="F:ATP binding"/>
    <property type="evidence" value="ECO:0007669"/>
    <property type="project" value="UniProtKB-KW"/>
</dbReference>
<dbReference type="InterPro" id="IPR006290">
    <property type="entry name" value="CztS_silS_copS"/>
</dbReference>
<keyword evidence="7 15" id="KW-0808">Transferase</keyword>
<dbReference type="InterPro" id="IPR036097">
    <property type="entry name" value="HisK_dim/P_sf"/>
</dbReference>
<evidence type="ECO:0000256" key="15">
    <source>
        <dbReference type="RuleBase" id="RU364088"/>
    </source>
</evidence>
<dbReference type="CDD" id="cd06225">
    <property type="entry name" value="HAMP"/>
    <property type="match status" value="1"/>
</dbReference>
<dbReference type="GO" id="GO:0005886">
    <property type="term" value="C:plasma membrane"/>
    <property type="evidence" value="ECO:0007669"/>
    <property type="project" value="UniProtKB-SubCell"/>
</dbReference>
<feature type="transmembrane region" description="Helical" evidence="15">
    <location>
        <begin position="153"/>
        <end position="180"/>
    </location>
</feature>
<evidence type="ECO:0000256" key="13">
    <source>
        <dbReference type="ARBA" id="ARBA00023012"/>
    </source>
</evidence>
<dbReference type="PROSITE" id="PS51257">
    <property type="entry name" value="PROKAR_LIPOPROTEIN"/>
    <property type="match status" value="1"/>
</dbReference>
<evidence type="ECO:0000256" key="7">
    <source>
        <dbReference type="ARBA" id="ARBA00022679"/>
    </source>
</evidence>
<evidence type="ECO:0000256" key="9">
    <source>
        <dbReference type="ARBA" id="ARBA00022741"/>
    </source>
</evidence>
<dbReference type="KEGG" id="bpt:Bpet4593"/>
<keyword evidence="11 15" id="KW-0067">ATP-binding</keyword>
<comment type="subcellular location">
    <subcellularLocation>
        <location evidence="3 15">Cell inner membrane</location>
    </subcellularLocation>
    <subcellularLocation>
        <location evidence="2">Membrane</location>
        <topology evidence="2">Multi-pass membrane protein</topology>
    </subcellularLocation>
</comment>
<comment type="catalytic activity">
    <reaction evidence="1 15">
        <text>ATP + protein L-histidine = ADP + protein N-phospho-L-histidine.</text>
        <dbReference type="EC" id="2.7.13.3"/>
    </reaction>
</comment>
<dbReference type="Pfam" id="PF00672">
    <property type="entry name" value="HAMP"/>
    <property type="match status" value="1"/>
</dbReference>
<keyword evidence="12 15" id="KW-1133">Transmembrane helix</keyword>
<proteinExistence type="predicted"/>
<evidence type="ECO:0000256" key="12">
    <source>
        <dbReference type="ARBA" id="ARBA00022989"/>
    </source>
</evidence>
<dbReference type="SUPFAM" id="SSF47384">
    <property type="entry name" value="Homodimeric domain of signal transducing histidine kinase"/>
    <property type="match status" value="1"/>
</dbReference>
<keyword evidence="10 15" id="KW-0418">Kinase</keyword>
<evidence type="ECO:0000256" key="3">
    <source>
        <dbReference type="ARBA" id="ARBA00004533"/>
    </source>
</evidence>
<dbReference type="SUPFAM" id="SSF55874">
    <property type="entry name" value="ATPase domain of HSP90 chaperone/DNA topoisomerase II/histidine kinase"/>
    <property type="match status" value="1"/>
</dbReference>
<evidence type="ECO:0000256" key="4">
    <source>
        <dbReference type="ARBA" id="ARBA00022475"/>
    </source>
</evidence>
<comment type="function">
    <text evidence="15">Member of a two-component regulatory system.</text>
</comment>
<sequence length="460" mass="50749">MRLLPTNSIQVRLTLLLGLIALVVSTVAGCTLFLALKREVQRQEMTEVSGKLELIDHMVDMQTEPSQYDGLRQTLDGILVGHTNLRVWIIRPNGEVFYGAEAPQITRVFSDGEVSLQTQDGLHMRGMQAALDGKLFPQGQLLVAVNVRPSAEFLYAFATALVLICIIWIGVTVILSAWAVRRSLAPIRRLSARAAQIGPDNLKVRLPEGGIDRELREFTHTFNKMLARVQAAYQQMEGFNADVAHELRTPLATLINGTEVTLSSERSIEELRDVMASNLEELHGLKALINDMLFLARADGGETARDLRPVMVRDEIDQVVEYYEAALEEAGVRLVVDGNVQVHANSRLLRRAIANLVSNAIKATPNGQTILARCAQDDQFVEISLRNPGTPIHRDALPRIFDRFFRADDARSGRADGHGLGLAIVSAIARMHGGAAFAKSDNHGSEVGFTIQRDQDITKK</sequence>
<dbReference type="Pfam" id="PF02518">
    <property type="entry name" value="HATPase_c"/>
    <property type="match status" value="1"/>
</dbReference>
<dbReference type="Gene3D" id="3.30.565.10">
    <property type="entry name" value="Histidine kinase-like ATPase, C-terminal domain"/>
    <property type="match status" value="1"/>
</dbReference>
<evidence type="ECO:0000259" key="17">
    <source>
        <dbReference type="PROSITE" id="PS50885"/>
    </source>
</evidence>
<dbReference type="NCBIfam" id="TIGR01386">
    <property type="entry name" value="cztS_silS_copS"/>
    <property type="match status" value="1"/>
</dbReference>
<dbReference type="Proteomes" id="UP000001225">
    <property type="component" value="Chromosome"/>
</dbReference>
<evidence type="ECO:0000256" key="8">
    <source>
        <dbReference type="ARBA" id="ARBA00022692"/>
    </source>
</evidence>
<keyword evidence="4 15" id="KW-1003">Cell membrane</keyword>
<dbReference type="AlphaFoldDB" id="A9IF18"/>
<dbReference type="GO" id="GO:0000155">
    <property type="term" value="F:phosphorelay sensor kinase activity"/>
    <property type="evidence" value="ECO:0007669"/>
    <property type="project" value="InterPro"/>
</dbReference>
<dbReference type="Gene3D" id="6.10.340.10">
    <property type="match status" value="1"/>
</dbReference>
<evidence type="ECO:0000256" key="10">
    <source>
        <dbReference type="ARBA" id="ARBA00022777"/>
    </source>
</evidence>
<keyword evidence="8 15" id="KW-0812">Transmembrane</keyword>
<evidence type="ECO:0000256" key="14">
    <source>
        <dbReference type="ARBA" id="ARBA00023136"/>
    </source>
</evidence>
<dbReference type="EMBL" id="AM902716">
    <property type="protein sequence ID" value="CAP44944.1"/>
    <property type="molecule type" value="Genomic_DNA"/>
</dbReference>
<keyword evidence="6" id="KW-0597">Phosphoprotein</keyword>
<name>A9IF18_BORPD</name>
<evidence type="ECO:0000259" key="16">
    <source>
        <dbReference type="PROSITE" id="PS50109"/>
    </source>
</evidence>
<dbReference type="PROSITE" id="PS50885">
    <property type="entry name" value="HAMP"/>
    <property type="match status" value="1"/>
</dbReference>
<dbReference type="EC" id="2.7.13.3" evidence="15"/>
<dbReference type="eggNOG" id="COG3850">
    <property type="taxonomic scope" value="Bacteria"/>
</dbReference>